<comment type="caution">
    <text evidence="1">The sequence shown here is derived from an EMBL/GenBank/DDBJ whole genome shotgun (WGS) entry which is preliminary data.</text>
</comment>
<evidence type="ECO:0008006" key="3">
    <source>
        <dbReference type="Google" id="ProtNLM"/>
    </source>
</evidence>
<accession>A0AAN5D6Z4</accession>
<dbReference type="Gene3D" id="3.40.50.720">
    <property type="entry name" value="NAD(P)-binding Rossmann-like Domain"/>
    <property type="match status" value="1"/>
</dbReference>
<keyword evidence="2" id="KW-1185">Reference proteome</keyword>
<name>A0AAN5D6Z4_9BILA</name>
<proteinExistence type="predicted"/>
<dbReference type="Proteomes" id="UP001328107">
    <property type="component" value="Unassembled WGS sequence"/>
</dbReference>
<protein>
    <recommendedName>
        <fullName evidence="3">Dehydrogenase</fullName>
    </recommendedName>
</protein>
<sequence>AEAMFAKELAEKLKDSKISVTMADPGWSRTNLRDRIPFSNFFLISWLHKLCLLQFYLVGEGRVANAVRPVLYAVADPEMEGKNGVFINRERVEQEWGHHVDEDEGRNMLWEESEKWTRFADRLSALNRSISGDQAVETKPGRSWRTLWLW</sequence>
<evidence type="ECO:0000313" key="1">
    <source>
        <dbReference type="EMBL" id="GMR57200.1"/>
    </source>
</evidence>
<feature type="non-terminal residue" evidence="1">
    <location>
        <position position="1"/>
    </location>
</feature>
<organism evidence="1 2">
    <name type="scientific">Pristionchus mayeri</name>
    <dbReference type="NCBI Taxonomy" id="1317129"/>
    <lineage>
        <taxon>Eukaryota</taxon>
        <taxon>Metazoa</taxon>
        <taxon>Ecdysozoa</taxon>
        <taxon>Nematoda</taxon>
        <taxon>Chromadorea</taxon>
        <taxon>Rhabditida</taxon>
        <taxon>Rhabditina</taxon>
        <taxon>Diplogasteromorpha</taxon>
        <taxon>Diplogasteroidea</taxon>
        <taxon>Neodiplogasteridae</taxon>
        <taxon>Pristionchus</taxon>
    </lineage>
</organism>
<gene>
    <name evidence="1" type="ORF">PMAYCL1PPCAC_27395</name>
</gene>
<reference evidence="2" key="1">
    <citation type="submission" date="2022-10" db="EMBL/GenBank/DDBJ databases">
        <title>Genome assembly of Pristionchus species.</title>
        <authorList>
            <person name="Yoshida K."/>
            <person name="Sommer R.J."/>
        </authorList>
    </citation>
    <scope>NUCLEOTIDE SEQUENCE [LARGE SCALE GENOMIC DNA]</scope>
    <source>
        <strain evidence="2">RS5460</strain>
    </source>
</reference>
<evidence type="ECO:0000313" key="2">
    <source>
        <dbReference type="Proteomes" id="UP001328107"/>
    </source>
</evidence>
<dbReference type="EMBL" id="BTRK01000006">
    <property type="protein sequence ID" value="GMR57200.1"/>
    <property type="molecule type" value="Genomic_DNA"/>
</dbReference>
<dbReference type="AlphaFoldDB" id="A0AAN5D6Z4"/>